<keyword evidence="11" id="KW-1185">Reference proteome</keyword>
<organism evidence="10 11">
    <name type="scientific">Caproiciproducens faecalis</name>
    <dbReference type="NCBI Taxonomy" id="2820301"/>
    <lineage>
        <taxon>Bacteria</taxon>
        <taxon>Bacillati</taxon>
        <taxon>Bacillota</taxon>
        <taxon>Clostridia</taxon>
        <taxon>Eubacteriales</taxon>
        <taxon>Acutalibacteraceae</taxon>
        <taxon>Caproiciproducens</taxon>
    </lineage>
</organism>
<evidence type="ECO:0000256" key="5">
    <source>
        <dbReference type="ARBA" id="ARBA00023136"/>
    </source>
</evidence>
<evidence type="ECO:0000256" key="4">
    <source>
        <dbReference type="ARBA" id="ARBA00022729"/>
    </source>
</evidence>
<keyword evidence="3" id="KW-0309">Germination</keyword>
<evidence type="ECO:0000256" key="6">
    <source>
        <dbReference type="ARBA" id="ARBA00023139"/>
    </source>
</evidence>
<dbReference type="Pfam" id="PF05504">
    <property type="entry name" value="Spore_GerAC"/>
    <property type="match status" value="1"/>
</dbReference>
<dbReference type="NCBIfam" id="TIGR02887">
    <property type="entry name" value="spore_ger_x_C"/>
    <property type="match status" value="1"/>
</dbReference>
<gene>
    <name evidence="10" type="ORF">J5W02_01140</name>
</gene>
<evidence type="ECO:0000256" key="2">
    <source>
        <dbReference type="ARBA" id="ARBA00007886"/>
    </source>
</evidence>
<dbReference type="PANTHER" id="PTHR35789:SF1">
    <property type="entry name" value="SPORE GERMINATION PROTEIN B3"/>
    <property type="match status" value="1"/>
</dbReference>
<evidence type="ECO:0000313" key="11">
    <source>
        <dbReference type="Proteomes" id="UP000719942"/>
    </source>
</evidence>
<feature type="domain" description="Spore germination protein N-terminal" evidence="9">
    <location>
        <begin position="24"/>
        <end position="193"/>
    </location>
</feature>
<evidence type="ECO:0000256" key="3">
    <source>
        <dbReference type="ARBA" id="ARBA00022544"/>
    </source>
</evidence>
<dbReference type="InterPro" id="IPR046953">
    <property type="entry name" value="Spore_GerAC-like_C"/>
</dbReference>
<feature type="domain" description="Spore germination GerAC-like C-terminal" evidence="8">
    <location>
        <begin position="206"/>
        <end position="369"/>
    </location>
</feature>
<reference evidence="10 11" key="1">
    <citation type="submission" date="2021-03" db="EMBL/GenBank/DDBJ databases">
        <title>Caproiciproducens sp. nov. isolated from feces of cow.</title>
        <authorList>
            <person name="Choi J.-Y."/>
        </authorList>
    </citation>
    <scope>NUCLEOTIDE SEQUENCE [LARGE SCALE GENOMIC DNA]</scope>
    <source>
        <strain evidence="10 11">AGMB10547</strain>
    </source>
</reference>
<protein>
    <submittedName>
        <fullName evidence="10">Ger(X)C family spore germination protein</fullName>
    </submittedName>
</protein>
<dbReference type="InterPro" id="IPR038501">
    <property type="entry name" value="Spore_GerAC_C_sf"/>
</dbReference>
<keyword evidence="7" id="KW-0449">Lipoprotein</keyword>
<keyword evidence="6" id="KW-0564">Palmitate</keyword>
<name>A0ABS7DJK8_9FIRM</name>
<evidence type="ECO:0000313" key="10">
    <source>
        <dbReference type="EMBL" id="MBW7571403.1"/>
    </source>
</evidence>
<evidence type="ECO:0000256" key="1">
    <source>
        <dbReference type="ARBA" id="ARBA00004635"/>
    </source>
</evidence>
<dbReference type="PANTHER" id="PTHR35789">
    <property type="entry name" value="SPORE GERMINATION PROTEIN B3"/>
    <property type="match status" value="1"/>
</dbReference>
<dbReference type="RefSeq" id="WP_219963815.1">
    <property type="nucleotide sequence ID" value="NZ_JAGFNZ010000001.1"/>
</dbReference>
<dbReference type="Gene3D" id="3.30.300.210">
    <property type="entry name" value="Nutrient germinant receptor protein C, domain 3"/>
    <property type="match status" value="1"/>
</dbReference>
<keyword evidence="4" id="KW-0732">Signal</keyword>
<dbReference type="Gene3D" id="6.20.190.10">
    <property type="entry name" value="Nutrient germinant receptor protein C, domain 1"/>
    <property type="match status" value="1"/>
</dbReference>
<comment type="subcellular location">
    <subcellularLocation>
        <location evidence="1">Membrane</location>
        <topology evidence="1">Lipid-anchor</topology>
    </subcellularLocation>
</comment>
<dbReference type="InterPro" id="IPR008844">
    <property type="entry name" value="Spore_GerAC-like"/>
</dbReference>
<evidence type="ECO:0000259" key="9">
    <source>
        <dbReference type="Pfam" id="PF25198"/>
    </source>
</evidence>
<evidence type="ECO:0000256" key="7">
    <source>
        <dbReference type="ARBA" id="ARBA00023288"/>
    </source>
</evidence>
<dbReference type="Pfam" id="PF25198">
    <property type="entry name" value="Spore_GerAC_N"/>
    <property type="match status" value="1"/>
</dbReference>
<accession>A0ABS7DJK8</accession>
<keyword evidence="5" id="KW-0472">Membrane</keyword>
<evidence type="ECO:0000259" key="8">
    <source>
        <dbReference type="Pfam" id="PF05504"/>
    </source>
</evidence>
<proteinExistence type="inferred from homology"/>
<comment type="caution">
    <text evidence="10">The sequence shown here is derived from an EMBL/GenBank/DDBJ whole genome shotgun (WGS) entry which is preliminary data.</text>
</comment>
<comment type="similarity">
    <text evidence="2">Belongs to the GerABKC lipoprotein family.</text>
</comment>
<dbReference type="Proteomes" id="UP000719942">
    <property type="component" value="Unassembled WGS sequence"/>
</dbReference>
<sequence>MKTGKRLCVLLLIVSMFFLNGCWNYREIETLAMVSGFAIDKGTDGHKYHLTFEFLDLTSENMGSKLLETDGDTVFDAVRNAISKSQKKLMFSDCKIILISKELASEGIAPLLDFVTRDTEPRITLHPMISEEKTAGEILQQKPLTDHLICLELNQILDQNTANLAEAPKIRLYQANNLLEGQGSSLFLPSIKIAKQKAASTLELAGTAVFKQDKLVGFLDRNQSKDLLFIKNQIKGGLLLVSPDASGQKITLEIKESKTEIKPVFVNQLVTIQINIKTACALAEDETSKSYDTLEGLKKVEERANKMLESDITGTIQTVQTKYDSDIFGFGSLVYQSDPQYWEKEKPKWGELFPTLKVSVTADVKILNTAVAKSTIKAGE</sequence>
<dbReference type="InterPro" id="IPR057336">
    <property type="entry name" value="GerAC_N"/>
</dbReference>
<dbReference type="EMBL" id="JAGFNZ010000001">
    <property type="protein sequence ID" value="MBW7571403.1"/>
    <property type="molecule type" value="Genomic_DNA"/>
</dbReference>